<proteinExistence type="predicted"/>
<accession>A0A8H7RUY3</accession>
<gene>
    <name evidence="1" type="ORF">INT45_012622</name>
</gene>
<keyword evidence="2" id="KW-1185">Reference proteome</keyword>
<organism evidence="1 2">
    <name type="scientific">Circinella minor</name>
    <dbReference type="NCBI Taxonomy" id="1195481"/>
    <lineage>
        <taxon>Eukaryota</taxon>
        <taxon>Fungi</taxon>
        <taxon>Fungi incertae sedis</taxon>
        <taxon>Mucoromycota</taxon>
        <taxon>Mucoromycotina</taxon>
        <taxon>Mucoromycetes</taxon>
        <taxon>Mucorales</taxon>
        <taxon>Lichtheimiaceae</taxon>
        <taxon>Circinella</taxon>
    </lineage>
</organism>
<evidence type="ECO:0000313" key="1">
    <source>
        <dbReference type="EMBL" id="KAG2217504.1"/>
    </source>
</evidence>
<protein>
    <submittedName>
        <fullName evidence="1">Uncharacterized protein</fullName>
    </submittedName>
</protein>
<dbReference type="Proteomes" id="UP000646827">
    <property type="component" value="Unassembled WGS sequence"/>
</dbReference>
<comment type="caution">
    <text evidence="1">The sequence shown here is derived from an EMBL/GenBank/DDBJ whole genome shotgun (WGS) entry which is preliminary data.</text>
</comment>
<name>A0A8H7RUY3_9FUNG</name>
<dbReference type="OrthoDB" id="2221212at2759"/>
<reference evidence="1 2" key="1">
    <citation type="submission" date="2020-12" db="EMBL/GenBank/DDBJ databases">
        <title>Metabolic potential, ecology and presence of endohyphal bacteria is reflected in genomic diversity of Mucoromycotina.</title>
        <authorList>
            <person name="Muszewska A."/>
            <person name="Okrasinska A."/>
            <person name="Steczkiewicz K."/>
            <person name="Drgas O."/>
            <person name="Orlowska M."/>
            <person name="Perlinska-Lenart U."/>
            <person name="Aleksandrzak-Piekarczyk T."/>
            <person name="Szatraj K."/>
            <person name="Zielenkiewicz U."/>
            <person name="Pilsyk S."/>
            <person name="Malc E."/>
            <person name="Mieczkowski P."/>
            <person name="Kruszewska J.S."/>
            <person name="Biernat P."/>
            <person name="Pawlowska J."/>
        </authorList>
    </citation>
    <scope>NUCLEOTIDE SEQUENCE [LARGE SCALE GENOMIC DNA]</scope>
    <source>
        <strain evidence="1 2">CBS 142.35</strain>
    </source>
</reference>
<dbReference type="AlphaFoldDB" id="A0A8H7RUY3"/>
<dbReference type="EMBL" id="JAEPRB010000294">
    <property type="protein sequence ID" value="KAG2217504.1"/>
    <property type="molecule type" value="Genomic_DNA"/>
</dbReference>
<evidence type="ECO:0000313" key="2">
    <source>
        <dbReference type="Proteomes" id="UP000646827"/>
    </source>
</evidence>
<sequence length="224" mass="26144">MMPDNITFYITFTSNENILDSIINRDQHSNITLPRSKHWKLFYTHDQKKYYVLELAGCQGVRHRAILDKHKSVEPGFTEKQQIFNVLLTLDSLRFAIHSYFTSSADNAVHADIDNDGKYSMWKNNCKHFVLRVVKYFLKEFFTVYNITPLGHALLDLNMHDLNTFRIFGSCPLYIDPKPKNLVEEQEELEATLPPFAPSVKHPCDMPTELRVALRMILPAERRL</sequence>